<dbReference type="OrthoDB" id="433955at2759"/>
<dbReference type="RefSeq" id="XP_067546379.1">
    <property type="nucleotide sequence ID" value="XM_067694015.1"/>
</dbReference>
<gene>
    <name evidence="1" type="ORF">I9W82_004896</name>
</gene>
<evidence type="ECO:0000313" key="1">
    <source>
        <dbReference type="EMBL" id="KAG5417263.1"/>
    </source>
</evidence>
<dbReference type="Pfam" id="PF10294">
    <property type="entry name" value="Methyltransf_16"/>
    <property type="match status" value="1"/>
</dbReference>
<dbReference type="PANTHER" id="PTHR14614">
    <property type="entry name" value="HEPATOCELLULAR CARCINOMA-ASSOCIATED ANTIGEN"/>
    <property type="match status" value="1"/>
</dbReference>
<comment type="caution">
    <text evidence="1">The sequence shown here is derived from an EMBL/GenBank/DDBJ whole genome shotgun (WGS) entry which is preliminary data.</text>
</comment>
<name>A0A8H8D8M8_9ASCO</name>
<reference evidence="1 2" key="1">
    <citation type="submission" date="2020-12" db="EMBL/GenBank/DDBJ databases">
        <title>Effect of drift, selection, and recombination on the evolution of hybrid genomes in Candida yeast pathogens.</title>
        <authorList>
            <person name="Mixao V."/>
            <person name="Ksiezopolska E."/>
            <person name="Saus E."/>
            <person name="Boekhout T."/>
            <person name="Gacser A."/>
            <person name="Gabaldon T."/>
        </authorList>
    </citation>
    <scope>NUCLEOTIDE SEQUENCE [LARGE SCALE GENOMIC DNA]</scope>
    <source>
        <strain evidence="1 2">BP57</strain>
    </source>
</reference>
<dbReference type="GeneID" id="93653525"/>
<keyword evidence="2" id="KW-1185">Reference proteome</keyword>
<dbReference type="GO" id="GO:0005829">
    <property type="term" value="C:cytosol"/>
    <property type="evidence" value="ECO:0007669"/>
    <property type="project" value="TreeGrafter"/>
</dbReference>
<dbReference type="PANTHER" id="PTHR14614:SF156">
    <property type="entry name" value="PROTEIN-LYSINE N-METHYLTRANSFERASE EFM2"/>
    <property type="match status" value="1"/>
</dbReference>
<dbReference type="InterPro" id="IPR019410">
    <property type="entry name" value="Methyltransf_16"/>
</dbReference>
<dbReference type="InterPro" id="IPR029063">
    <property type="entry name" value="SAM-dependent_MTases_sf"/>
</dbReference>
<protein>
    <submittedName>
        <fullName evidence="1">Rrg1</fullName>
    </submittedName>
</protein>
<dbReference type="GO" id="GO:0008757">
    <property type="term" value="F:S-adenosylmethionine-dependent methyltransferase activity"/>
    <property type="evidence" value="ECO:0007669"/>
    <property type="project" value="UniProtKB-ARBA"/>
</dbReference>
<dbReference type="Gene3D" id="3.40.50.150">
    <property type="entry name" value="Vaccinia Virus protein VP39"/>
    <property type="match status" value="1"/>
</dbReference>
<organism evidence="1 2">
    <name type="scientific">Candida metapsilosis</name>
    <dbReference type="NCBI Taxonomy" id="273372"/>
    <lineage>
        <taxon>Eukaryota</taxon>
        <taxon>Fungi</taxon>
        <taxon>Dikarya</taxon>
        <taxon>Ascomycota</taxon>
        <taxon>Saccharomycotina</taxon>
        <taxon>Pichiomycetes</taxon>
        <taxon>Debaryomycetaceae</taxon>
        <taxon>Candida/Lodderomyces clade</taxon>
        <taxon>Candida</taxon>
    </lineage>
</organism>
<dbReference type="SUPFAM" id="SSF53335">
    <property type="entry name" value="S-adenosyl-L-methionine-dependent methyltransferases"/>
    <property type="match status" value="1"/>
</dbReference>
<accession>A0A8H8D8M8</accession>
<dbReference type="Proteomes" id="UP000669133">
    <property type="component" value="Unassembled WGS sequence"/>
</dbReference>
<sequence>MRLKMDFDPLSLYTPSITSDATHIGNESLLSKVQASISRQPQSLTGQTSCKNYDYEEDKDEEDLIPLHILDLPLLRLNPPYPVLVTILMLMAPDEVLNFQQNHHQNIKPEETIFSEKSVSSEQLQSALPWLVHYCPRFSTSTKLSRLPQLASTLRTNFSNEYNSYMTRLVSNDLPWMSEAEKDEIQSLASLRISENCGRMAQPQIKRKIQLANLEQYGTDYIYLNEPSMTNDNLGLKTWGSSLILGSRLLRVGKGNNLLQDPVLELGSGTGLVGICCCLMGMNTTLTDLPQIVPNLQKNLELNSLGLDSSCVELDWSAPESSPVYGKTFSTIVVSDPVYSSQHPYWVVNMIDLFLRHDNDPGANNVLIEVPLRPKFEKERQLLWDLMSDKFVEVESEIEDGFDDFGEMKFCYKRFVRKQQ</sequence>
<evidence type="ECO:0000313" key="2">
    <source>
        <dbReference type="Proteomes" id="UP000669133"/>
    </source>
</evidence>
<proteinExistence type="predicted"/>
<dbReference type="EMBL" id="JAEOAQ010000007">
    <property type="protein sequence ID" value="KAG5417263.1"/>
    <property type="molecule type" value="Genomic_DNA"/>
</dbReference>
<dbReference type="AlphaFoldDB" id="A0A8H8D8M8"/>